<feature type="region of interest" description="Disordered" evidence="6">
    <location>
        <begin position="26"/>
        <end position="46"/>
    </location>
</feature>
<evidence type="ECO:0000313" key="10">
    <source>
        <dbReference type="Proteomes" id="UP001178507"/>
    </source>
</evidence>
<organism evidence="9 10">
    <name type="scientific">Effrenium voratum</name>
    <dbReference type="NCBI Taxonomy" id="2562239"/>
    <lineage>
        <taxon>Eukaryota</taxon>
        <taxon>Sar</taxon>
        <taxon>Alveolata</taxon>
        <taxon>Dinophyceae</taxon>
        <taxon>Suessiales</taxon>
        <taxon>Symbiodiniaceae</taxon>
        <taxon>Effrenium</taxon>
    </lineage>
</organism>
<keyword evidence="10" id="KW-1185">Reference proteome</keyword>
<dbReference type="AlphaFoldDB" id="A0AA36IVU3"/>
<dbReference type="InterPro" id="IPR036770">
    <property type="entry name" value="Ankyrin_rpt-contain_sf"/>
</dbReference>
<evidence type="ECO:0000256" key="7">
    <source>
        <dbReference type="SAM" id="Phobius"/>
    </source>
</evidence>
<dbReference type="PROSITE" id="PS50088">
    <property type="entry name" value="ANK_REPEAT"/>
    <property type="match status" value="1"/>
</dbReference>
<dbReference type="SUPFAM" id="SSF48403">
    <property type="entry name" value="Ankyrin repeat"/>
    <property type="match status" value="1"/>
</dbReference>
<dbReference type="Proteomes" id="UP001178507">
    <property type="component" value="Unassembled WGS sequence"/>
</dbReference>
<keyword evidence="4 7" id="KW-0472">Membrane</keyword>
<evidence type="ECO:0000256" key="2">
    <source>
        <dbReference type="ARBA" id="ARBA00022692"/>
    </source>
</evidence>
<feature type="transmembrane region" description="Helical" evidence="7">
    <location>
        <begin position="590"/>
        <end position="613"/>
    </location>
</feature>
<evidence type="ECO:0000259" key="8">
    <source>
        <dbReference type="Pfam" id="PF00520"/>
    </source>
</evidence>
<evidence type="ECO:0000256" key="3">
    <source>
        <dbReference type="ARBA" id="ARBA00022989"/>
    </source>
</evidence>
<comment type="caution">
    <text evidence="9">The sequence shown here is derived from an EMBL/GenBank/DDBJ whole genome shotgun (WGS) entry which is preliminary data.</text>
</comment>
<name>A0AA36IVU3_9DINO</name>
<dbReference type="SMART" id="SM00248">
    <property type="entry name" value="ANK"/>
    <property type="match status" value="3"/>
</dbReference>
<feature type="compositionally biased region" description="Basic and acidic residues" evidence="6">
    <location>
        <begin position="30"/>
        <end position="46"/>
    </location>
</feature>
<dbReference type="GO" id="GO:0005216">
    <property type="term" value="F:monoatomic ion channel activity"/>
    <property type="evidence" value="ECO:0007669"/>
    <property type="project" value="InterPro"/>
</dbReference>
<feature type="transmembrane region" description="Helical" evidence="7">
    <location>
        <begin position="550"/>
        <end position="570"/>
    </location>
</feature>
<dbReference type="Pfam" id="PF00520">
    <property type="entry name" value="Ion_trans"/>
    <property type="match status" value="1"/>
</dbReference>
<evidence type="ECO:0000313" key="9">
    <source>
        <dbReference type="EMBL" id="CAJ1394437.1"/>
    </source>
</evidence>
<feature type="domain" description="Ion transport" evidence="8">
    <location>
        <begin position="527"/>
        <end position="685"/>
    </location>
</feature>
<comment type="subcellular location">
    <subcellularLocation>
        <location evidence="1">Membrane</location>
        <topology evidence="1">Multi-pass membrane protein</topology>
    </subcellularLocation>
</comment>
<keyword evidence="3 7" id="KW-1133">Transmembrane helix</keyword>
<proteinExistence type="predicted"/>
<feature type="region of interest" description="Disordered" evidence="6">
    <location>
        <begin position="857"/>
        <end position="886"/>
    </location>
</feature>
<dbReference type="GO" id="GO:0016020">
    <property type="term" value="C:membrane"/>
    <property type="evidence" value="ECO:0007669"/>
    <property type="project" value="UniProtKB-SubCell"/>
</dbReference>
<evidence type="ECO:0000256" key="1">
    <source>
        <dbReference type="ARBA" id="ARBA00004141"/>
    </source>
</evidence>
<dbReference type="InterPro" id="IPR005821">
    <property type="entry name" value="Ion_trans_dom"/>
</dbReference>
<evidence type="ECO:0000256" key="6">
    <source>
        <dbReference type="SAM" id="MobiDB-lite"/>
    </source>
</evidence>
<protein>
    <recommendedName>
        <fullName evidence="8">Ion transport domain-containing protein</fullName>
    </recommendedName>
</protein>
<keyword evidence="2 7" id="KW-0812">Transmembrane</keyword>
<dbReference type="EMBL" id="CAUJNA010002846">
    <property type="protein sequence ID" value="CAJ1394437.1"/>
    <property type="molecule type" value="Genomic_DNA"/>
</dbReference>
<accession>A0AA36IVU3</accession>
<sequence>MTALEKTAALLSVVEQGRDAFLNQLSSRRRAGDSDSRLRNREEPRGKVSDYGTERFLWNNRECYGTKFHVEVLCDNQEEVLSQLAQDASRLHEQFGYITKFNSKDQICTGQAVHLAASRGHLILVELLLEKRASVNSMVRRDGYEHYDVFHAAVFKEGRGGDSGMIRFLCAMNADPNGTNLNGLTSLHVAFQTGNEDTIRAVQVEAKRLAPQAEESDTDVEKEVDFDDHKREETPLEVGIRWGKMNKESLSRAAPLHIGSLKVFIHRAPEVIPIFLNRLRNRAKTDENLSMQLSRKLKSKDIARLLRDFPEAAAALLEGVTDRPKVTSEGWHPLPSRVSFAQRTWFRRLLRPLIVNRHYLVFYKPEMEWGYDDAKYEPPAWHQQLEAWKDPPTFDAHIQVCCIPNLISPAFFSALLEPSVSGEPTLFLYENSAIRAAVSFTFWNGAVWAELVHFLMSLWGLTLLVVESWMAHEAAVESELEKQRLWSVFEPSFVGSSVPRGVVADWIIAKGLVDVCMELAQFTGCLMIREPSAYFTAGNLIDIVRGGLPILLLWFYEVRVIHLLIVLIYWMRLLEGVTHCETIGHALLPLAQLASGLMPAMSFTLVGFCALTHASYAVQVHPDHMWPDTLFQSFTLLITQGLPEHPPSDSLELLVLYVGVLFFSIFVLNIFIGVISEQYSNEKAKVNLMFQSVRASCCLTFLLRLCCLPFQLVTKETASATAALCVIATLGLQVESLCFSRQLPGFAQLGAFVTCQLVAYLAAIQCKGDDVPWTHQALKPRFERQDLTRSDTSYTPMASTAVGGKADKRYLWICEPRESDLHHGPHTRAVSSAFSLLAESSSSDEQLKMVRQALREELDAKDRSRHPTLLSSTVQAARSTSSCKAA</sequence>
<evidence type="ECO:0000256" key="5">
    <source>
        <dbReference type="PROSITE-ProRule" id="PRU00023"/>
    </source>
</evidence>
<dbReference type="Pfam" id="PF00023">
    <property type="entry name" value="Ank"/>
    <property type="match status" value="1"/>
</dbReference>
<evidence type="ECO:0000256" key="4">
    <source>
        <dbReference type="ARBA" id="ARBA00023136"/>
    </source>
</evidence>
<gene>
    <name evidence="9" type="ORF">EVOR1521_LOCUS19090</name>
</gene>
<keyword evidence="5" id="KW-0040">ANK repeat</keyword>
<feature type="compositionally biased region" description="Polar residues" evidence="6">
    <location>
        <begin position="869"/>
        <end position="886"/>
    </location>
</feature>
<feature type="transmembrane region" description="Helical" evidence="7">
    <location>
        <begin position="654"/>
        <end position="676"/>
    </location>
</feature>
<dbReference type="Gene3D" id="1.25.40.20">
    <property type="entry name" value="Ankyrin repeat-containing domain"/>
    <property type="match status" value="1"/>
</dbReference>
<dbReference type="InterPro" id="IPR002110">
    <property type="entry name" value="Ankyrin_rpt"/>
</dbReference>
<reference evidence="9" key="1">
    <citation type="submission" date="2023-08" db="EMBL/GenBank/DDBJ databases">
        <authorList>
            <person name="Chen Y."/>
            <person name="Shah S."/>
            <person name="Dougan E. K."/>
            <person name="Thang M."/>
            <person name="Chan C."/>
        </authorList>
    </citation>
    <scope>NUCLEOTIDE SEQUENCE</scope>
</reference>
<feature type="repeat" description="ANK" evidence="5">
    <location>
        <begin position="112"/>
        <end position="140"/>
    </location>
</feature>